<dbReference type="EMBL" id="AP011864">
    <property type="protein sequence ID" value="BAJ48393.1"/>
    <property type="molecule type" value="Genomic_DNA"/>
</dbReference>
<proteinExistence type="predicted"/>
<dbReference type="SUPFAM" id="SSF159659">
    <property type="entry name" value="Cgl1923-like"/>
    <property type="match status" value="1"/>
</dbReference>
<evidence type="ECO:0000313" key="4">
    <source>
        <dbReference type="EMBL" id="BAJ51165.1"/>
    </source>
</evidence>
<evidence type="ECO:0000313" key="5">
    <source>
        <dbReference type="Proteomes" id="UP000008120"/>
    </source>
</evidence>
<evidence type="ECO:0000256" key="1">
    <source>
        <dbReference type="SAM" id="Phobius"/>
    </source>
</evidence>
<dbReference type="KEGG" id="csu:CSUB_C1314"/>
<accession>E6N7W6</accession>
<dbReference type="STRING" id="311458.CSUB_C1314"/>
<dbReference type="InterPro" id="IPR019151">
    <property type="entry name" value="Proteasome_assmbl_chaperone_2"/>
</dbReference>
<dbReference type="AlphaFoldDB" id="E6N7W6"/>
<evidence type="ECO:0000313" key="2">
    <source>
        <dbReference type="EMBL" id="BAJ48385.1"/>
    </source>
</evidence>
<dbReference type="BioCyc" id="CCAL311458:G131R-1329-MONOMER"/>
<name>E6N7W6_CALS0</name>
<sequence length="233" mass="25278">MLETEVSFVDGGREVKVSDGILVEGLPGIGLVAKVAVAYLLKNMKVRKVVRFYSPFFPAIGYISEGKIIFSFADIYVAEHDPPLLILYGNAQPSTSYGQYDLCTKIIQVAKDLGCSTVLTIGGYGKETVSEKRTVYCSSTDEKLLEEWIKVVDGVRYSGQIVGAAGLLTVLASEAGLKNFSMLVETAEMAPDFFAAKRAVEAVAKLLNLPLKIPSAEELSKAYLLSLMEFEAV</sequence>
<reference evidence="2 5" key="1">
    <citation type="journal article" date="2005" name="Environ. Microbiol.">
        <title>Genetic and functional properties of uncultivated thermophilic crenarchaeotes from a subsurface gold mine as revealed by analysis of genome fragments.</title>
        <authorList>
            <person name="Nunoura T."/>
            <person name="Hirayama H."/>
            <person name="Takami H."/>
            <person name="Oida H."/>
            <person name="Nishi S."/>
            <person name="Shimamura S."/>
            <person name="Suzuki Y."/>
            <person name="Inagaki F."/>
            <person name="Takai K."/>
            <person name="Nealson K.H."/>
            <person name="Horikoshi K."/>
        </authorList>
    </citation>
    <scope>NUCLEOTIDE SEQUENCE [LARGE SCALE GENOMIC DNA]</scope>
</reference>
<reference evidence="2 5" key="2">
    <citation type="journal article" date="2011" name="Nucleic Acids Res.">
        <title>Insights into the evolution of Archaea and eukaryotic protein modifier systems revealed by the genome of a novel archaeal group.</title>
        <authorList>
            <person name="Nunoura T."/>
            <person name="Takaki Y."/>
            <person name="Kakuta J."/>
            <person name="Nishi S."/>
            <person name="Sugahara J."/>
            <person name="Kazama H."/>
            <person name="Chee G."/>
            <person name="Hattori M."/>
            <person name="Kanai A."/>
            <person name="Atomi H."/>
            <person name="Takai K."/>
            <person name="Takami H."/>
        </authorList>
    </citation>
    <scope>NUCLEOTIDE SEQUENCE [LARGE SCALE GENOMIC DNA]</scope>
</reference>
<evidence type="ECO:0008006" key="6">
    <source>
        <dbReference type="Google" id="ProtNLM"/>
    </source>
</evidence>
<dbReference type="EMBL" id="BA000048">
    <property type="protein sequence ID" value="BAJ51165.1"/>
    <property type="molecule type" value="Genomic_DNA"/>
</dbReference>
<keyword evidence="1" id="KW-0812">Transmembrane</keyword>
<feature type="transmembrane region" description="Helical" evidence="1">
    <location>
        <begin position="20"/>
        <end position="41"/>
    </location>
</feature>
<dbReference type="PANTHER" id="PTHR35610">
    <property type="entry name" value="3-ISOPROPYLMALATE DEHYDRATASE-RELATED"/>
    <property type="match status" value="1"/>
</dbReference>
<dbReference type="InterPro" id="IPR038389">
    <property type="entry name" value="PSMG2_sf"/>
</dbReference>
<keyword evidence="1" id="KW-0472">Membrane</keyword>
<dbReference type="PANTHER" id="PTHR35610:SF7">
    <property type="entry name" value="3-ISOPROPYLMALATE DEHYDRATASE"/>
    <property type="match status" value="1"/>
</dbReference>
<keyword evidence="1" id="KW-1133">Transmembrane helix</keyword>
<organism evidence="2 5">
    <name type="scientific">Caldiarchaeum subterraneum</name>
    <dbReference type="NCBI Taxonomy" id="311458"/>
    <lineage>
        <taxon>Archaea</taxon>
        <taxon>Nitrososphaerota</taxon>
        <taxon>Candidatus Caldarchaeales</taxon>
        <taxon>Candidatus Caldarchaeaceae</taxon>
        <taxon>Candidatus Caldarchaeum</taxon>
    </lineage>
</organism>
<dbReference type="EMBL" id="AP011863">
    <property type="protein sequence ID" value="BAJ48385.1"/>
    <property type="molecule type" value="Genomic_DNA"/>
</dbReference>
<gene>
    <name evidence="4" type="ORF">CSUB_C1314</name>
    <name evidence="3" type="ORF">HGMM_F08E07C07</name>
    <name evidence="2" type="ORF">HGMM_F49D05C40</name>
</gene>
<evidence type="ECO:0000313" key="3">
    <source>
        <dbReference type="EMBL" id="BAJ48393.1"/>
    </source>
</evidence>
<dbReference type="Pfam" id="PF09754">
    <property type="entry name" value="PAC2"/>
    <property type="match status" value="1"/>
</dbReference>
<dbReference type="Gene3D" id="3.40.50.10900">
    <property type="entry name" value="PAC-like subunit"/>
    <property type="match status" value="1"/>
</dbReference>
<protein>
    <recommendedName>
        <fullName evidence="6">Proteasome assembly chaperone family protein</fullName>
    </recommendedName>
</protein>
<dbReference type="Proteomes" id="UP000008120">
    <property type="component" value="Chromosome"/>
</dbReference>